<keyword evidence="2" id="KW-1185">Reference proteome</keyword>
<protein>
    <submittedName>
        <fullName evidence="1">Uncharacterized protein</fullName>
    </submittedName>
</protein>
<dbReference type="EMBL" id="CM044701">
    <property type="protein sequence ID" value="KAI5682135.1"/>
    <property type="molecule type" value="Genomic_DNA"/>
</dbReference>
<evidence type="ECO:0000313" key="2">
    <source>
        <dbReference type="Proteomes" id="UP001060085"/>
    </source>
</evidence>
<sequence length="193" mass="21801">MPDHEQADLTERFSKSKHLEELYRHQTRDKKGQYVDTFSEEFWKAVEEAAAMGTPIPDYIQLMAIISCGLSQDYVYADVDKHMRRFVEKSHLLYNPMPIMDIVRATMAGINIVRVTMADVPSTSSSSLAVAGTSDTVDNLYRLAAALTTVDWKEENGQAMLPWPDLRNSTVPADLEYREVRLVAGAVESTRKL</sequence>
<name>A0ACC0CB73_CATRO</name>
<organism evidence="1 2">
    <name type="scientific">Catharanthus roseus</name>
    <name type="common">Madagascar periwinkle</name>
    <name type="synonym">Vinca rosea</name>
    <dbReference type="NCBI Taxonomy" id="4058"/>
    <lineage>
        <taxon>Eukaryota</taxon>
        <taxon>Viridiplantae</taxon>
        <taxon>Streptophyta</taxon>
        <taxon>Embryophyta</taxon>
        <taxon>Tracheophyta</taxon>
        <taxon>Spermatophyta</taxon>
        <taxon>Magnoliopsida</taxon>
        <taxon>eudicotyledons</taxon>
        <taxon>Gunneridae</taxon>
        <taxon>Pentapetalae</taxon>
        <taxon>asterids</taxon>
        <taxon>lamiids</taxon>
        <taxon>Gentianales</taxon>
        <taxon>Apocynaceae</taxon>
        <taxon>Rauvolfioideae</taxon>
        <taxon>Vinceae</taxon>
        <taxon>Catharanthinae</taxon>
        <taxon>Catharanthus</taxon>
    </lineage>
</organism>
<gene>
    <name evidence="1" type="ORF">M9H77_03363</name>
</gene>
<evidence type="ECO:0000313" key="1">
    <source>
        <dbReference type="EMBL" id="KAI5682135.1"/>
    </source>
</evidence>
<comment type="caution">
    <text evidence="1">The sequence shown here is derived from an EMBL/GenBank/DDBJ whole genome shotgun (WGS) entry which is preliminary data.</text>
</comment>
<reference evidence="2" key="1">
    <citation type="journal article" date="2023" name="Nat. Plants">
        <title>Single-cell RNA sequencing provides a high-resolution roadmap for understanding the multicellular compartmentation of specialized metabolism.</title>
        <authorList>
            <person name="Sun S."/>
            <person name="Shen X."/>
            <person name="Li Y."/>
            <person name="Li Y."/>
            <person name="Wang S."/>
            <person name="Li R."/>
            <person name="Zhang H."/>
            <person name="Shen G."/>
            <person name="Guo B."/>
            <person name="Wei J."/>
            <person name="Xu J."/>
            <person name="St-Pierre B."/>
            <person name="Chen S."/>
            <person name="Sun C."/>
        </authorList>
    </citation>
    <scope>NUCLEOTIDE SEQUENCE [LARGE SCALE GENOMIC DNA]</scope>
</reference>
<dbReference type="Proteomes" id="UP001060085">
    <property type="component" value="Linkage Group LG01"/>
</dbReference>
<accession>A0ACC0CB73</accession>
<proteinExistence type="predicted"/>